<dbReference type="AlphaFoldDB" id="E1Z560"/>
<name>E1Z560_CHLVA</name>
<dbReference type="SUPFAM" id="SSF53474">
    <property type="entry name" value="alpha/beta-Hydrolases"/>
    <property type="match status" value="1"/>
</dbReference>
<dbReference type="EMBL" id="GL433836">
    <property type="protein sequence ID" value="EFN59468.1"/>
    <property type="molecule type" value="Genomic_DNA"/>
</dbReference>
<dbReference type="GeneID" id="17358670"/>
<evidence type="ECO:0000313" key="4">
    <source>
        <dbReference type="Proteomes" id="UP000008141"/>
    </source>
</evidence>
<feature type="domain" description="Fungal lipase-type" evidence="2">
    <location>
        <begin position="91"/>
        <end position="244"/>
    </location>
</feature>
<dbReference type="InParanoid" id="E1Z560"/>
<dbReference type="KEGG" id="cvr:CHLNCDRAFT_138061"/>
<accession>E1Z560</accession>
<dbReference type="OrthoDB" id="514788at2759"/>
<dbReference type="RefSeq" id="XP_005851570.1">
    <property type="nucleotide sequence ID" value="XM_005851508.1"/>
</dbReference>
<dbReference type="CDD" id="cd00519">
    <property type="entry name" value="Lipase_3"/>
    <property type="match status" value="1"/>
</dbReference>
<evidence type="ECO:0000259" key="2">
    <source>
        <dbReference type="Pfam" id="PF01764"/>
    </source>
</evidence>
<keyword evidence="4" id="KW-1185">Reference proteome</keyword>
<dbReference type="eggNOG" id="KOG4569">
    <property type="taxonomic scope" value="Eukaryota"/>
</dbReference>
<gene>
    <name evidence="3" type="ORF">CHLNCDRAFT_138061</name>
</gene>
<feature type="region of interest" description="Disordered" evidence="1">
    <location>
        <begin position="606"/>
        <end position="645"/>
    </location>
</feature>
<dbReference type="Proteomes" id="UP000008141">
    <property type="component" value="Unassembled WGS sequence"/>
</dbReference>
<reference evidence="3 4" key="1">
    <citation type="journal article" date="2010" name="Plant Cell">
        <title>The Chlorella variabilis NC64A genome reveals adaptation to photosymbiosis, coevolution with viruses, and cryptic sex.</title>
        <authorList>
            <person name="Blanc G."/>
            <person name="Duncan G."/>
            <person name="Agarkova I."/>
            <person name="Borodovsky M."/>
            <person name="Gurnon J."/>
            <person name="Kuo A."/>
            <person name="Lindquist E."/>
            <person name="Lucas S."/>
            <person name="Pangilinan J."/>
            <person name="Polle J."/>
            <person name="Salamov A."/>
            <person name="Terry A."/>
            <person name="Yamada T."/>
            <person name="Dunigan D.D."/>
            <person name="Grigoriev I.V."/>
            <person name="Claverie J.M."/>
            <person name="Van Etten J.L."/>
        </authorList>
    </citation>
    <scope>NUCLEOTIDE SEQUENCE [LARGE SCALE GENOMIC DNA]</scope>
    <source>
        <strain evidence="3 4">NC64A</strain>
    </source>
</reference>
<dbReference type="InterPro" id="IPR051218">
    <property type="entry name" value="Sec_MonoDiacylglyc_Lipase"/>
</dbReference>
<evidence type="ECO:0000256" key="1">
    <source>
        <dbReference type="SAM" id="MobiDB-lite"/>
    </source>
</evidence>
<dbReference type="GO" id="GO:0006629">
    <property type="term" value="P:lipid metabolic process"/>
    <property type="evidence" value="ECO:0007669"/>
    <property type="project" value="InterPro"/>
</dbReference>
<protein>
    <recommendedName>
        <fullName evidence="2">Fungal lipase-type domain-containing protein</fullName>
    </recommendedName>
</protein>
<sequence length="645" mass="69492">MSHLSRHPFCQTFPSCTLHSLTYSPFLLQTTIKLMYWSFLVYDYQEEKAGAPSPYSPDTALLLYGLEHWECMWERSLDTKAIVGWSSDTVVIAFRGTASLANVKADLQAWRKRWPEGVGNPLMGTAPMVHQGFHSCYTANGFNDKLLSRLEHILYRCANEQKDAGSEKPVNVYVTGHSLGGALATLCAYDIKKRCPCAEYLINVKCYTFGAPRTGNHAFARIYNAAVPDTWHLINNDDVVTKAAKFLVLYKRPGHRVLVNKLGDLVVRPNYVETAIRGVPGGASVRDHLLTQYQKAIMAVVAGQFGSKSFAAGRDGVLGLAEQRGVGDVLHTAGLTRRELRVLRERGWDAYQRLVRQRAAKAKKEHSTWRRGSGKQQDLPVQLEAVVVQGEPGTGTPPQQELPLGTGKGEEAAEWPAVAVGAAAGAAEAAGRMEAGAAAPTPLTTEERDGVLHTTQMNCRTKCGQRLHTICSLMPKRGAGSADAMLPAAPEEDAPPTAQQPQAVQLQAVAEERDEESPPSTPRSPAQHRSRKGQHWWQRPWKSLASAVDWTTSSLTGSSFMRISSDASSLASAPSSSTSSAVGYGDTRGSMGDAPAFPLVLDLGASGGAPRPGALPATAEELSGRAIQEHAEAMAAAAAKPKPAP</sequence>
<dbReference type="InterPro" id="IPR002921">
    <property type="entry name" value="Fungal_lipase-type"/>
</dbReference>
<proteinExistence type="predicted"/>
<dbReference type="Gene3D" id="3.40.50.1820">
    <property type="entry name" value="alpha/beta hydrolase"/>
    <property type="match status" value="1"/>
</dbReference>
<dbReference type="Pfam" id="PF01764">
    <property type="entry name" value="Lipase_3"/>
    <property type="match status" value="1"/>
</dbReference>
<feature type="compositionally biased region" description="Low complexity" evidence="1">
    <location>
        <begin position="482"/>
        <end position="509"/>
    </location>
</feature>
<feature type="compositionally biased region" description="Low complexity" evidence="1">
    <location>
        <begin position="633"/>
        <end position="645"/>
    </location>
</feature>
<feature type="region of interest" description="Disordered" evidence="1">
    <location>
        <begin position="478"/>
        <end position="538"/>
    </location>
</feature>
<dbReference type="PANTHER" id="PTHR45856">
    <property type="entry name" value="ALPHA/BETA-HYDROLASES SUPERFAMILY PROTEIN"/>
    <property type="match status" value="1"/>
</dbReference>
<organism evidence="4">
    <name type="scientific">Chlorella variabilis</name>
    <name type="common">Green alga</name>
    <dbReference type="NCBI Taxonomy" id="554065"/>
    <lineage>
        <taxon>Eukaryota</taxon>
        <taxon>Viridiplantae</taxon>
        <taxon>Chlorophyta</taxon>
        <taxon>core chlorophytes</taxon>
        <taxon>Trebouxiophyceae</taxon>
        <taxon>Chlorellales</taxon>
        <taxon>Chlorellaceae</taxon>
        <taxon>Chlorella clade</taxon>
        <taxon>Chlorella</taxon>
    </lineage>
</organism>
<dbReference type="PANTHER" id="PTHR45856:SF24">
    <property type="entry name" value="FUNGAL LIPASE-LIKE DOMAIN-CONTAINING PROTEIN"/>
    <property type="match status" value="1"/>
</dbReference>
<evidence type="ECO:0000313" key="3">
    <source>
        <dbReference type="EMBL" id="EFN59468.1"/>
    </source>
</evidence>
<dbReference type="InterPro" id="IPR029058">
    <property type="entry name" value="AB_hydrolase_fold"/>
</dbReference>